<reference evidence="5 6" key="1">
    <citation type="submission" date="2021-02" db="EMBL/GenBank/DDBJ databases">
        <title>Plant Genome Project.</title>
        <authorList>
            <person name="Zhang R.-G."/>
        </authorList>
    </citation>
    <scope>NUCLEOTIDE SEQUENCE [LARGE SCALE GENOMIC DNA]</scope>
    <source>
        <tissue evidence="5">Leaves</tissue>
    </source>
</reference>
<feature type="domain" description="K Homology" evidence="4">
    <location>
        <begin position="135"/>
        <end position="207"/>
    </location>
</feature>
<dbReference type="Pfam" id="PF00013">
    <property type="entry name" value="KH_1"/>
    <property type="match status" value="5"/>
</dbReference>
<evidence type="ECO:0000313" key="6">
    <source>
        <dbReference type="Proteomes" id="UP000827721"/>
    </source>
</evidence>
<dbReference type="PANTHER" id="PTHR10288">
    <property type="entry name" value="KH DOMAIN CONTAINING RNA BINDING PROTEIN"/>
    <property type="match status" value="1"/>
</dbReference>
<dbReference type="PROSITE" id="PS50084">
    <property type="entry name" value="KH_TYPE_1"/>
    <property type="match status" value="5"/>
</dbReference>
<feature type="domain" description="K Homology" evidence="4">
    <location>
        <begin position="280"/>
        <end position="356"/>
    </location>
</feature>
<evidence type="ECO:0000259" key="4">
    <source>
        <dbReference type="SMART" id="SM00322"/>
    </source>
</evidence>
<dbReference type="Proteomes" id="UP000827721">
    <property type="component" value="Unassembled WGS sequence"/>
</dbReference>
<feature type="compositionally biased region" description="Polar residues" evidence="3">
    <location>
        <begin position="524"/>
        <end position="535"/>
    </location>
</feature>
<feature type="domain" description="K Homology" evidence="4">
    <location>
        <begin position="649"/>
        <end position="719"/>
    </location>
</feature>
<gene>
    <name evidence="5" type="ORF">JRO89_XS08G0239400</name>
</gene>
<dbReference type="SMART" id="SM00322">
    <property type="entry name" value="KH"/>
    <property type="match status" value="5"/>
</dbReference>
<keyword evidence="6" id="KW-1185">Reference proteome</keyword>
<evidence type="ECO:0000313" key="5">
    <source>
        <dbReference type="EMBL" id="KAH7566817.1"/>
    </source>
</evidence>
<dbReference type="InterPro" id="IPR004088">
    <property type="entry name" value="KH_dom_type_1"/>
</dbReference>
<feature type="region of interest" description="Disordered" evidence="3">
    <location>
        <begin position="472"/>
        <end position="537"/>
    </location>
</feature>
<feature type="domain" description="K Homology" evidence="4">
    <location>
        <begin position="371"/>
        <end position="446"/>
    </location>
</feature>
<comment type="caution">
    <text evidence="5">The sequence shown here is derived from an EMBL/GenBank/DDBJ whole genome shotgun (WGS) entry which is preliminary data.</text>
</comment>
<feature type="domain" description="K Homology" evidence="4">
    <location>
        <begin position="31"/>
        <end position="118"/>
    </location>
</feature>
<dbReference type="Gene3D" id="3.30.1370.10">
    <property type="entry name" value="K Homology domain, type 1"/>
    <property type="match status" value="3"/>
</dbReference>
<dbReference type="InterPro" id="IPR036612">
    <property type="entry name" value="KH_dom_type_1_sf"/>
</dbReference>
<dbReference type="InterPro" id="IPR004087">
    <property type="entry name" value="KH_dom"/>
</dbReference>
<dbReference type="SUPFAM" id="SSF54791">
    <property type="entry name" value="Eukaryotic type KH-domain (KH-domain type I)"/>
    <property type="match status" value="5"/>
</dbReference>
<dbReference type="EMBL" id="JAFEMO010000008">
    <property type="protein sequence ID" value="KAH7566817.1"/>
    <property type="molecule type" value="Genomic_DNA"/>
</dbReference>
<evidence type="ECO:0000256" key="2">
    <source>
        <dbReference type="PROSITE-ProRule" id="PRU00117"/>
    </source>
</evidence>
<name>A0ABQ8HRB5_9ROSI</name>
<keyword evidence="2" id="KW-0694">RNA-binding</keyword>
<protein>
    <recommendedName>
        <fullName evidence="4">K Homology domain-containing protein</fullName>
    </recommendedName>
</protein>
<accession>A0ABQ8HRB5</accession>
<organism evidence="5 6">
    <name type="scientific">Xanthoceras sorbifolium</name>
    <dbReference type="NCBI Taxonomy" id="99658"/>
    <lineage>
        <taxon>Eukaryota</taxon>
        <taxon>Viridiplantae</taxon>
        <taxon>Streptophyta</taxon>
        <taxon>Embryophyta</taxon>
        <taxon>Tracheophyta</taxon>
        <taxon>Spermatophyta</taxon>
        <taxon>Magnoliopsida</taxon>
        <taxon>eudicotyledons</taxon>
        <taxon>Gunneridae</taxon>
        <taxon>Pentapetalae</taxon>
        <taxon>rosids</taxon>
        <taxon>malvids</taxon>
        <taxon>Sapindales</taxon>
        <taxon>Sapindaceae</taxon>
        <taxon>Xanthoceroideae</taxon>
        <taxon>Xanthoceras</taxon>
    </lineage>
</organism>
<keyword evidence="1" id="KW-0677">Repeat</keyword>
<feature type="region of interest" description="Disordered" evidence="3">
    <location>
        <begin position="558"/>
        <end position="578"/>
    </location>
</feature>
<evidence type="ECO:0000256" key="3">
    <source>
        <dbReference type="SAM" id="MobiDB-lite"/>
    </source>
</evidence>
<dbReference type="Gene3D" id="3.30.310.210">
    <property type="match status" value="1"/>
</dbReference>
<sequence length="722" mass="77260">MENGAASLPYNPNRRFRKSRRDINDIKLLTGQVAFRVVCHVSVVGGLIGKAGSIISSISAETDCGIHCQEVVPWSDHRVVLVVGSGSIDRKIVFSDNNGGEQFREVSSAQEAVVRVFERVWEVEAEIQGENEGDDVAYCGLLADKTHIGAVIGRGGRRVTRIRRETGAKIRMLPPPTCAAKDDELIQIMGGTLAVKKALIAVTSYLQDCPPVGKDLGLLSGPVEMVHHGDSPDPHRELFADLYSFLPPSTGNSVNSVSKFHSSSAYADRESSLDKKGTQKEIAFRLICSNNEAGGIIGRKGAIVRDLQNQSGALITFAAPLIGSSERVVTVSALENSDTLDSPAQNAVNIVFARSVEVSNQGFSSGMTNDTTVTAKLLVGSDLVRCLTANGDRVVSEIINKSGTDIQILGEEQVLDYASEDDLVVQITGKYKDVQNALFQVTGRLRQNLLSFDVLNEMEMRSCNGSVWETTPSGLHQSLPPSPESKKETVSTRVVHQFELSKNKDGPASTKSYQPQNKGRGHTTDTINGEQNSRTLGRGSKIVKSLDYLMPTEVLNEMRSRSPSGGGETTSTGLHKSLGHFLDSGEHNILLKSVAQLGLSDNMGGPPKLQASKAKRRGHTTAITDGDIVSTTFAGASELQSGKKPVFVANTTVEIVVAGNVFGCVYGKDGSNLAHLKQISGAKIKVCDPRPGKSEGVVVISGTPDQTLVAQSLLQAFIQSGE</sequence>
<evidence type="ECO:0000256" key="1">
    <source>
        <dbReference type="ARBA" id="ARBA00022737"/>
    </source>
</evidence>
<proteinExistence type="predicted"/>